<protein>
    <submittedName>
        <fullName evidence="1">Uncharacterized protein</fullName>
    </submittedName>
</protein>
<proteinExistence type="predicted"/>
<reference evidence="1 2" key="1">
    <citation type="submission" date="2019-07" db="EMBL/GenBank/DDBJ databases">
        <title>Genomes of Cafeteria roenbergensis.</title>
        <authorList>
            <person name="Fischer M.G."/>
            <person name="Hackl T."/>
            <person name="Roman M."/>
        </authorList>
    </citation>
    <scope>NUCLEOTIDE SEQUENCE [LARGE SCALE GENOMIC DNA]</scope>
    <source>
        <strain evidence="1 2">E4-10P</strain>
    </source>
</reference>
<accession>A0A5A8EFX5</accession>
<comment type="caution">
    <text evidence="1">The sequence shown here is derived from an EMBL/GenBank/DDBJ whole genome shotgun (WGS) entry which is preliminary data.</text>
</comment>
<gene>
    <name evidence="1" type="ORF">FNF27_01605</name>
</gene>
<evidence type="ECO:0000313" key="1">
    <source>
        <dbReference type="EMBL" id="KAA0176783.1"/>
    </source>
</evidence>
<dbReference type="AlphaFoldDB" id="A0A5A8EFX5"/>
<dbReference type="EMBL" id="VLTO01000006">
    <property type="protein sequence ID" value="KAA0176783.1"/>
    <property type="molecule type" value="Genomic_DNA"/>
</dbReference>
<evidence type="ECO:0000313" key="2">
    <source>
        <dbReference type="Proteomes" id="UP000322899"/>
    </source>
</evidence>
<organism evidence="1 2">
    <name type="scientific">Cafeteria roenbergensis</name>
    <name type="common">Marine flagellate</name>
    <dbReference type="NCBI Taxonomy" id="33653"/>
    <lineage>
        <taxon>Eukaryota</taxon>
        <taxon>Sar</taxon>
        <taxon>Stramenopiles</taxon>
        <taxon>Bigyra</taxon>
        <taxon>Opalozoa</taxon>
        <taxon>Bicosoecida</taxon>
        <taxon>Cafeteriaceae</taxon>
        <taxon>Cafeteria</taxon>
    </lineage>
</organism>
<name>A0A5A8EFX5_CAFRO</name>
<dbReference type="OrthoDB" id="10441824at2759"/>
<dbReference type="Proteomes" id="UP000322899">
    <property type="component" value="Unassembled WGS sequence"/>
</dbReference>
<sequence>MFGSLTDVLVLPPFWAVPNASQATKLGETRVEPIKRNFAGQPARGMSWNVAASAATLDAAWPRAAFLHLREVPIAAAGRLARQAALTAWTTAEHSAVWRSPEFAKGREDFDATLVAPKARMAPLSQLLRAARNQAIQAASMAFATEESDDTAGSKFARAKYQPAPAVPLLEEESRLDRLWRAAAMAAAARGAAPAPPPPPAGGTGTSNAAAAAAMSSKCGPSARAPVVCYLTLSLEYGKPDSDTHQDAFALDRAVENPGSSSQSQFLHPVVRLWAAGDRDPVELLERRLGGLRTTPCDMALPDVLSQEGTDLETLVRDLQEEEFACKSQAGPWRRLRSPLGAANPEWESHTVEDFLAEFDQPYHLEVLANAIKQGLWPGA</sequence>